<reference evidence="1 2" key="1">
    <citation type="journal article" date="2020" name="Mol. Biol. Evol.">
        <title>Distinct Expression and Methylation Patterns for Genes with Different Fates following a Single Whole-Genome Duplication in Flowering Plants.</title>
        <authorList>
            <person name="Shi T."/>
            <person name="Rahmani R.S."/>
            <person name="Gugger P.F."/>
            <person name="Wang M."/>
            <person name="Li H."/>
            <person name="Zhang Y."/>
            <person name="Li Z."/>
            <person name="Wang Q."/>
            <person name="Van de Peer Y."/>
            <person name="Marchal K."/>
            <person name="Chen J."/>
        </authorList>
    </citation>
    <scope>NUCLEOTIDE SEQUENCE [LARGE SCALE GENOMIC DNA]</scope>
    <source>
        <tissue evidence="1">Leaf</tissue>
    </source>
</reference>
<protein>
    <submittedName>
        <fullName evidence="1">Uncharacterized protein</fullName>
    </submittedName>
</protein>
<comment type="caution">
    <text evidence="1">The sequence shown here is derived from an EMBL/GenBank/DDBJ whole genome shotgun (WGS) entry which is preliminary data.</text>
</comment>
<gene>
    <name evidence="1" type="ORF">HUJ06_028140</name>
</gene>
<dbReference type="AlphaFoldDB" id="A0A822Y335"/>
<keyword evidence="2" id="KW-1185">Reference proteome</keyword>
<name>A0A822Y335_NELNU</name>
<organism evidence="1 2">
    <name type="scientific">Nelumbo nucifera</name>
    <name type="common">Sacred lotus</name>
    <dbReference type="NCBI Taxonomy" id="4432"/>
    <lineage>
        <taxon>Eukaryota</taxon>
        <taxon>Viridiplantae</taxon>
        <taxon>Streptophyta</taxon>
        <taxon>Embryophyta</taxon>
        <taxon>Tracheophyta</taxon>
        <taxon>Spermatophyta</taxon>
        <taxon>Magnoliopsida</taxon>
        <taxon>Proteales</taxon>
        <taxon>Nelumbonaceae</taxon>
        <taxon>Nelumbo</taxon>
    </lineage>
</organism>
<accession>A0A822Y335</accession>
<dbReference type="EMBL" id="DUZY01000002">
    <property type="protein sequence ID" value="DAD26672.1"/>
    <property type="molecule type" value="Genomic_DNA"/>
</dbReference>
<proteinExistence type="predicted"/>
<evidence type="ECO:0000313" key="1">
    <source>
        <dbReference type="EMBL" id="DAD26672.1"/>
    </source>
</evidence>
<evidence type="ECO:0000313" key="2">
    <source>
        <dbReference type="Proteomes" id="UP000607653"/>
    </source>
</evidence>
<sequence>MDVHLRSLLCDDGIHTFLPQLPDLVISRARDDHLYGMVFGHCSSGSWPGKKKKIPSTLLCLFFILYKKEMFFHPFRASAFVLICSLLWNRGL</sequence>
<dbReference type="Proteomes" id="UP000607653">
    <property type="component" value="Unassembled WGS sequence"/>
</dbReference>